<feature type="domain" description="Mur ligase central" evidence="20">
    <location>
        <begin position="105"/>
        <end position="255"/>
    </location>
</feature>
<keyword evidence="10" id="KW-0479">Metal-binding</keyword>
<evidence type="ECO:0000256" key="9">
    <source>
        <dbReference type="ARBA" id="ARBA00022598"/>
    </source>
</evidence>
<dbReference type="Gene3D" id="3.90.190.20">
    <property type="entry name" value="Mur ligase, C-terminal domain"/>
    <property type="match status" value="1"/>
</dbReference>
<evidence type="ECO:0000259" key="19">
    <source>
        <dbReference type="Pfam" id="PF02875"/>
    </source>
</evidence>
<dbReference type="NCBIfam" id="TIGR01499">
    <property type="entry name" value="folC"/>
    <property type="match status" value="1"/>
</dbReference>
<dbReference type="SUPFAM" id="SSF53244">
    <property type="entry name" value="MurD-like peptide ligases, peptide-binding domain"/>
    <property type="match status" value="1"/>
</dbReference>
<dbReference type="InterPro" id="IPR036565">
    <property type="entry name" value="Mur-like_cat_sf"/>
</dbReference>
<evidence type="ECO:0000256" key="18">
    <source>
        <dbReference type="PIRNR" id="PIRNR001563"/>
    </source>
</evidence>
<dbReference type="Proteomes" id="UP000038802">
    <property type="component" value="Unassembled WGS sequence"/>
</dbReference>
<comment type="catalytic activity">
    <reaction evidence="17">
        <text>7,8-dihydropteroate + L-glutamate + ATP = 7,8-dihydrofolate + ADP + phosphate + H(+)</text>
        <dbReference type="Rhea" id="RHEA:23584"/>
        <dbReference type="ChEBI" id="CHEBI:15378"/>
        <dbReference type="ChEBI" id="CHEBI:17839"/>
        <dbReference type="ChEBI" id="CHEBI:29985"/>
        <dbReference type="ChEBI" id="CHEBI:30616"/>
        <dbReference type="ChEBI" id="CHEBI:43474"/>
        <dbReference type="ChEBI" id="CHEBI:57451"/>
        <dbReference type="ChEBI" id="CHEBI:456216"/>
        <dbReference type="EC" id="6.3.2.12"/>
    </reaction>
</comment>
<dbReference type="EC" id="6.3.2.17" evidence="7"/>
<dbReference type="FunFam" id="3.40.1190.10:FF:000004">
    <property type="entry name" value="Dihydrofolate synthase/folylpolyglutamate synthase"/>
    <property type="match status" value="1"/>
</dbReference>
<evidence type="ECO:0000256" key="2">
    <source>
        <dbReference type="ARBA" id="ARBA00004799"/>
    </source>
</evidence>
<dbReference type="STRING" id="115862.BBG46_12820"/>
<dbReference type="InterPro" id="IPR001645">
    <property type="entry name" value="Folylpolyglutamate_synth"/>
</dbReference>
<sequence>MDLLGSPQRSYPSIHIAGTNGKTSVARMVDALVTALHRRTGRTTSPHLQSPVERISIDGKPISPAQYVATYREIEPLVALIDQQSQASAGKGGPAMSKFEVLTAMAFAAFADAPVDVAVVEVGMGGRWDATNVINAPVAVITPISIDHVDYLGADIAGIAGEKAGIITRAPDGSPDTVAVIGRQVPKVMEVLLAESVRADASVAREDSEFAVLRRQIAVGGQVLQLQGLGGVYSDIYLPLHGEHQAHNAVLALASVEAFFGAGAQRQLDGDAVRAGFAAVTSPGRLERMRSAPTVFIDAAHNPAGASALAQTLAHEFDFRFLVGVLSVLGDKDVDGILAALEPVFDSVVVTHNGSPRALDVEALALAAGERFGPDRVRTAENLRDAIDVATSLVDDAAADPDVAGDAFSRTGIVITGSVVTAGAARTLFGRDPQ</sequence>
<evidence type="ECO:0000256" key="5">
    <source>
        <dbReference type="ARBA" id="ARBA00011245"/>
    </source>
</evidence>
<keyword evidence="13" id="KW-0460">Magnesium</keyword>
<comment type="pathway">
    <text evidence="3">Cofactor biosynthesis; tetrahydrofolylpolyglutamate biosynthesis.</text>
</comment>
<dbReference type="PIRSF" id="PIRSF001563">
    <property type="entry name" value="Folylpolyglu_synth"/>
    <property type="match status" value="1"/>
</dbReference>
<keyword evidence="9 18" id="KW-0436">Ligase</keyword>
<evidence type="ECO:0000256" key="10">
    <source>
        <dbReference type="ARBA" id="ARBA00022723"/>
    </source>
</evidence>
<proteinExistence type="inferred from homology"/>
<feature type="domain" description="Mur ligase C-terminal" evidence="19">
    <location>
        <begin position="284"/>
        <end position="395"/>
    </location>
</feature>
<gene>
    <name evidence="21" type="primary">folC</name>
    <name evidence="21" type="ORF">ERS007703_00971</name>
</gene>
<keyword evidence="11 18" id="KW-0547">Nucleotide-binding</keyword>
<comment type="cofactor">
    <cofactor evidence="1">
        <name>Mg(2+)</name>
        <dbReference type="ChEBI" id="CHEBI:18420"/>
    </cofactor>
</comment>
<dbReference type="GO" id="GO:0046872">
    <property type="term" value="F:metal ion binding"/>
    <property type="evidence" value="ECO:0007669"/>
    <property type="project" value="UniProtKB-KW"/>
</dbReference>
<evidence type="ECO:0000256" key="4">
    <source>
        <dbReference type="ARBA" id="ARBA00008276"/>
    </source>
</evidence>
<dbReference type="GO" id="GO:0046656">
    <property type="term" value="P:folic acid biosynthetic process"/>
    <property type="evidence" value="ECO:0007669"/>
    <property type="project" value="UniProtKB-KW"/>
</dbReference>
<evidence type="ECO:0000256" key="3">
    <source>
        <dbReference type="ARBA" id="ARBA00005150"/>
    </source>
</evidence>
<dbReference type="PANTHER" id="PTHR11136:SF0">
    <property type="entry name" value="DIHYDROFOLATE SYNTHETASE-RELATED"/>
    <property type="match status" value="1"/>
</dbReference>
<dbReference type="GO" id="GO:0004326">
    <property type="term" value="F:tetrahydrofolylpolyglutamate synthase activity"/>
    <property type="evidence" value="ECO:0007669"/>
    <property type="project" value="UniProtKB-EC"/>
</dbReference>
<keyword evidence="14" id="KW-0289">Folate biosynthesis</keyword>
<evidence type="ECO:0000256" key="11">
    <source>
        <dbReference type="ARBA" id="ARBA00022741"/>
    </source>
</evidence>
<dbReference type="NCBIfam" id="NF047860">
    <property type="entry name" value="Tet-DihydfolSynFolCMyb"/>
    <property type="match status" value="1"/>
</dbReference>
<comment type="subunit">
    <text evidence="5">Monomer.</text>
</comment>
<evidence type="ECO:0000313" key="22">
    <source>
        <dbReference type="Proteomes" id="UP000038802"/>
    </source>
</evidence>
<comment type="similarity">
    <text evidence="4 18">Belongs to the folylpolyglutamate synthase family.</text>
</comment>
<evidence type="ECO:0000256" key="12">
    <source>
        <dbReference type="ARBA" id="ARBA00022840"/>
    </source>
</evidence>
<evidence type="ECO:0000256" key="6">
    <source>
        <dbReference type="ARBA" id="ARBA00013023"/>
    </source>
</evidence>
<evidence type="ECO:0000256" key="15">
    <source>
        <dbReference type="ARBA" id="ARBA00030592"/>
    </source>
</evidence>
<accession>A0A0U0QQG8</accession>
<evidence type="ECO:0000256" key="7">
    <source>
        <dbReference type="ARBA" id="ARBA00013025"/>
    </source>
</evidence>
<evidence type="ECO:0000256" key="16">
    <source>
        <dbReference type="ARBA" id="ARBA00047493"/>
    </source>
</evidence>
<protein>
    <recommendedName>
        <fullName evidence="8">Dihydrofolate synthase/folylpolyglutamate synthase</fullName>
        <ecNumber evidence="6">6.3.2.12</ecNumber>
        <ecNumber evidence="7">6.3.2.17</ecNumber>
    </recommendedName>
    <alternativeName>
        <fullName evidence="15">Tetrahydrofolylpolyglutamate synthase</fullName>
    </alternativeName>
</protein>
<dbReference type="InterPro" id="IPR036615">
    <property type="entry name" value="Mur_ligase_C_dom_sf"/>
</dbReference>
<evidence type="ECO:0000259" key="20">
    <source>
        <dbReference type="Pfam" id="PF08245"/>
    </source>
</evidence>
<evidence type="ECO:0000256" key="14">
    <source>
        <dbReference type="ARBA" id="ARBA00022909"/>
    </source>
</evidence>
<reference evidence="22" key="1">
    <citation type="submission" date="2015-03" db="EMBL/GenBank/DDBJ databases">
        <authorList>
            <consortium name="Pathogen Informatics"/>
        </authorList>
    </citation>
    <scope>NUCLEOTIDE SEQUENCE [LARGE SCALE GENOMIC DNA]</scope>
    <source>
        <strain evidence="22">K00500041</strain>
    </source>
</reference>
<dbReference type="GO" id="GO:0005524">
    <property type="term" value="F:ATP binding"/>
    <property type="evidence" value="ECO:0007669"/>
    <property type="project" value="UniProtKB-KW"/>
</dbReference>
<dbReference type="GO" id="GO:0008841">
    <property type="term" value="F:dihydrofolate synthase activity"/>
    <property type="evidence" value="ECO:0007669"/>
    <property type="project" value="UniProtKB-EC"/>
</dbReference>
<dbReference type="Pfam" id="PF02875">
    <property type="entry name" value="Mur_ligase_C"/>
    <property type="match status" value="1"/>
</dbReference>
<dbReference type="SUPFAM" id="SSF53623">
    <property type="entry name" value="MurD-like peptide ligases, catalytic domain"/>
    <property type="match status" value="1"/>
</dbReference>
<dbReference type="InterPro" id="IPR004101">
    <property type="entry name" value="Mur_ligase_C"/>
</dbReference>
<dbReference type="PANTHER" id="PTHR11136">
    <property type="entry name" value="FOLYLPOLYGLUTAMATE SYNTHASE-RELATED"/>
    <property type="match status" value="1"/>
</dbReference>
<dbReference type="EC" id="6.3.2.12" evidence="6"/>
<dbReference type="Gene3D" id="3.40.1190.10">
    <property type="entry name" value="Mur-like, catalytic domain"/>
    <property type="match status" value="1"/>
</dbReference>
<dbReference type="GO" id="GO:0005737">
    <property type="term" value="C:cytoplasm"/>
    <property type="evidence" value="ECO:0007669"/>
    <property type="project" value="TreeGrafter"/>
</dbReference>
<comment type="catalytic activity">
    <reaction evidence="16">
        <text>(6S)-5,6,7,8-tetrahydrofolyl-(gamma-L-Glu)(n) + L-glutamate + ATP = (6S)-5,6,7,8-tetrahydrofolyl-(gamma-L-Glu)(n+1) + ADP + phosphate + H(+)</text>
        <dbReference type="Rhea" id="RHEA:10580"/>
        <dbReference type="Rhea" id="RHEA-COMP:14738"/>
        <dbReference type="Rhea" id="RHEA-COMP:14740"/>
        <dbReference type="ChEBI" id="CHEBI:15378"/>
        <dbReference type="ChEBI" id="CHEBI:29985"/>
        <dbReference type="ChEBI" id="CHEBI:30616"/>
        <dbReference type="ChEBI" id="CHEBI:43474"/>
        <dbReference type="ChEBI" id="CHEBI:141005"/>
        <dbReference type="ChEBI" id="CHEBI:456216"/>
        <dbReference type="EC" id="6.3.2.17"/>
    </reaction>
</comment>
<dbReference type="PROSITE" id="PS01012">
    <property type="entry name" value="FOLYLPOLYGLU_SYNT_2"/>
    <property type="match status" value="1"/>
</dbReference>
<organism evidence="21 22">
    <name type="scientific">Mycobacterium tuberculosis</name>
    <dbReference type="NCBI Taxonomy" id="1773"/>
    <lineage>
        <taxon>Bacteria</taxon>
        <taxon>Bacillati</taxon>
        <taxon>Actinomycetota</taxon>
        <taxon>Actinomycetes</taxon>
        <taxon>Mycobacteriales</taxon>
        <taxon>Mycobacteriaceae</taxon>
        <taxon>Mycobacterium</taxon>
        <taxon>Mycobacterium tuberculosis complex</taxon>
    </lineage>
</organism>
<evidence type="ECO:0000256" key="17">
    <source>
        <dbReference type="ARBA" id="ARBA00049161"/>
    </source>
</evidence>
<dbReference type="Pfam" id="PF08245">
    <property type="entry name" value="Mur_ligase_M"/>
    <property type="match status" value="1"/>
</dbReference>
<keyword evidence="12 18" id="KW-0067">ATP-binding</keyword>
<comment type="pathway">
    <text evidence="2">Cofactor biosynthesis; tetrahydrofolate biosynthesis; 7,8-dihydrofolate from 2-amino-4-hydroxy-6-hydroxymethyl-7,8-dihydropteridine diphosphate and 4-aminobenzoate: step 2/2.</text>
</comment>
<dbReference type="AlphaFoldDB" id="A0A0U0QQG8"/>
<evidence type="ECO:0000256" key="13">
    <source>
        <dbReference type="ARBA" id="ARBA00022842"/>
    </source>
</evidence>
<evidence type="ECO:0000313" key="21">
    <source>
        <dbReference type="EMBL" id="COV26092.1"/>
    </source>
</evidence>
<name>A0A0U0QQG8_MYCTX</name>
<evidence type="ECO:0000256" key="1">
    <source>
        <dbReference type="ARBA" id="ARBA00001946"/>
    </source>
</evidence>
<dbReference type="EMBL" id="CSAE01000071">
    <property type="protein sequence ID" value="COV26092.1"/>
    <property type="molecule type" value="Genomic_DNA"/>
</dbReference>
<dbReference type="InterPro" id="IPR018109">
    <property type="entry name" value="Folylpolyglutamate_synth_CS"/>
</dbReference>
<dbReference type="InterPro" id="IPR013221">
    <property type="entry name" value="Mur_ligase_cen"/>
</dbReference>
<evidence type="ECO:0000256" key="8">
    <source>
        <dbReference type="ARBA" id="ARBA00019357"/>
    </source>
</evidence>